<protein>
    <submittedName>
        <fullName evidence="1">Uncharacterized protein</fullName>
    </submittedName>
</protein>
<sequence>MTRWSKSSPPRWVSPLVATTSNTPLSIVRRDTSKVPPPKSNTKTFFSPSFLSKPYAMAAAVGSLMIRITLSLSIIEVSWHSHNSVGNLLPQVRFGSLLHLAEDHSGDFLGGEHLGALTGFHLDVRFAVLLDDLEGEQFDVMLDVSVVEFATNQTLRVEDGVFRIGCQLILGCVTDQTFTVRRERYVRGGDPVTLVVCYYLHSPVLVYTHAVKVMVISVSKICFLVSHHKQDILILNVL</sequence>
<dbReference type="OrthoDB" id="6764826at2759"/>
<proteinExistence type="predicted"/>
<dbReference type="EMBL" id="CAKOFQ010006898">
    <property type="protein sequence ID" value="CAH1980669.1"/>
    <property type="molecule type" value="Genomic_DNA"/>
</dbReference>
<evidence type="ECO:0000313" key="1">
    <source>
        <dbReference type="EMBL" id="CAH1980669.1"/>
    </source>
</evidence>
<accession>A0A9P0KUP7</accession>
<evidence type="ECO:0000313" key="2">
    <source>
        <dbReference type="Proteomes" id="UP001152888"/>
    </source>
</evidence>
<keyword evidence="2" id="KW-1185">Reference proteome</keyword>
<dbReference type="AlphaFoldDB" id="A0A9P0KUP7"/>
<dbReference type="InterPro" id="IPR019651">
    <property type="entry name" value="Glutamate_DH_NAD-spec"/>
</dbReference>
<gene>
    <name evidence="1" type="ORF">ACAOBT_LOCUS14109</name>
</gene>
<comment type="caution">
    <text evidence="1">The sequence shown here is derived from an EMBL/GenBank/DDBJ whole genome shotgun (WGS) entry which is preliminary data.</text>
</comment>
<dbReference type="Proteomes" id="UP001152888">
    <property type="component" value="Unassembled WGS sequence"/>
</dbReference>
<dbReference type="Pfam" id="PF10712">
    <property type="entry name" value="NAD-GH"/>
    <property type="match status" value="1"/>
</dbReference>
<reference evidence="1" key="1">
    <citation type="submission" date="2022-03" db="EMBL/GenBank/DDBJ databases">
        <authorList>
            <person name="Sayadi A."/>
        </authorList>
    </citation>
    <scope>NUCLEOTIDE SEQUENCE</scope>
</reference>
<organism evidence="1 2">
    <name type="scientific">Acanthoscelides obtectus</name>
    <name type="common">Bean weevil</name>
    <name type="synonym">Bruchus obtectus</name>
    <dbReference type="NCBI Taxonomy" id="200917"/>
    <lineage>
        <taxon>Eukaryota</taxon>
        <taxon>Metazoa</taxon>
        <taxon>Ecdysozoa</taxon>
        <taxon>Arthropoda</taxon>
        <taxon>Hexapoda</taxon>
        <taxon>Insecta</taxon>
        <taxon>Pterygota</taxon>
        <taxon>Neoptera</taxon>
        <taxon>Endopterygota</taxon>
        <taxon>Coleoptera</taxon>
        <taxon>Polyphaga</taxon>
        <taxon>Cucujiformia</taxon>
        <taxon>Chrysomeloidea</taxon>
        <taxon>Chrysomelidae</taxon>
        <taxon>Bruchinae</taxon>
        <taxon>Bruchini</taxon>
        <taxon>Acanthoscelides</taxon>
    </lineage>
</organism>
<name>A0A9P0KUP7_ACAOB</name>